<sequence>TEVVQSPSKKRKASNTTVGEATKGKKGVVVLPSSSQAVPAALKGDSSSAWDPLLNPMEFIENAINIMG</sequence>
<feature type="region of interest" description="Disordered" evidence="1">
    <location>
        <begin position="1"/>
        <end position="24"/>
    </location>
</feature>
<evidence type="ECO:0000313" key="2">
    <source>
        <dbReference type="EMBL" id="MCI93708.1"/>
    </source>
</evidence>
<feature type="non-terminal residue" evidence="2">
    <location>
        <position position="1"/>
    </location>
</feature>
<dbReference type="Proteomes" id="UP000265520">
    <property type="component" value="Unassembled WGS sequence"/>
</dbReference>
<organism evidence="2 3">
    <name type="scientific">Trifolium medium</name>
    <dbReference type="NCBI Taxonomy" id="97028"/>
    <lineage>
        <taxon>Eukaryota</taxon>
        <taxon>Viridiplantae</taxon>
        <taxon>Streptophyta</taxon>
        <taxon>Embryophyta</taxon>
        <taxon>Tracheophyta</taxon>
        <taxon>Spermatophyta</taxon>
        <taxon>Magnoliopsida</taxon>
        <taxon>eudicotyledons</taxon>
        <taxon>Gunneridae</taxon>
        <taxon>Pentapetalae</taxon>
        <taxon>rosids</taxon>
        <taxon>fabids</taxon>
        <taxon>Fabales</taxon>
        <taxon>Fabaceae</taxon>
        <taxon>Papilionoideae</taxon>
        <taxon>50 kb inversion clade</taxon>
        <taxon>NPAAA clade</taxon>
        <taxon>Hologalegina</taxon>
        <taxon>IRL clade</taxon>
        <taxon>Trifolieae</taxon>
        <taxon>Trifolium</taxon>
    </lineage>
</organism>
<evidence type="ECO:0000313" key="3">
    <source>
        <dbReference type="Proteomes" id="UP000265520"/>
    </source>
</evidence>
<dbReference type="EMBL" id="LXQA011336489">
    <property type="protein sequence ID" value="MCI93708.1"/>
    <property type="molecule type" value="Genomic_DNA"/>
</dbReference>
<proteinExistence type="predicted"/>
<name>A0A392VZA0_9FABA</name>
<dbReference type="AlphaFoldDB" id="A0A392VZA0"/>
<keyword evidence="3" id="KW-1185">Reference proteome</keyword>
<evidence type="ECO:0000256" key="1">
    <source>
        <dbReference type="SAM" id="MobiDB-lite"/>
    </source>
</evidence>
<feature type="non-terminal residue" evidence="2">
    <location>
        <position position="68"/>
    </location>
</feature>
<comment type="caution">
    <text evidence="2">The sequence shown here is derived from an EMBL/GenBank/DDBJ whole genome shotgun (WGS) entry which is preliminary data.</text>
</comment>
<accession>A0A392VZA0</accession>
<protein>
    <submittedName>
        <fullName evidence="2">Uncharacterized protein</fullName>
    </submittedName>
</protein>
<reference evidence="2 3" key="1">
    <citation type="journal article" date="2018" name="Front. Plant Sci.">
        <title>Red Clover (Trifolium pratense) and Zigzag Clover (T. medium) - A Picture of Genomic Similarities and Differences.</title>
        <authorList>
            <person name="Dluhosova J."/>
            <person name="Istvanek J."/>
            <person name="Nedelnik J."/>
            <person name="Repkova J."/>
        </authorList>
    </citation>
    <scope>NUCLEOTIDE SEQUENCE [LARGE SCALE GENOMIC DNA]</scope>
    <source>
        <strain evidence="3">cv. 10/8</strain>
        <tissue evidence="2">Leaf</tissue>
    </source>
</reference>